<evidence type="ECO:0000313" key="3">
    <source>
        <dbReference type="Proteomes" id="UP000494117"/>
    </source>
</evidence>
<dbReference type="Proteomes" id="UP000494117">
    <property type="component" value="Unassembled WGS sequence"/>
</dbReference>
<protein>
    <recommendedName>
        <fullName evidence="4">Alpha-2 type XI collagen</fullName>
    </recommendedName>
</protein>
<evidence type="ECO:0000313" key="2">
    <source>
        <dbReference type="EMBL" id="CAB3833776.1"/>
    </source>
</evidence>
<sequence length="166" mass="18132">MSAGAAPSIEQLRQLPLPAPVSYWPQTWGWLALLAVVAALAAWAAWRIARWHRRNQYRRTGLRKLEALRLAAQSDPLAARGLPELLKRVGLSSVAAADRARVGALSGGEWVAFMTAGSGAFPPDADALLRALAYAPPEALRAIDPERVRQLFAASRQWMERHHVAA</sequence>
<dbReference type="AlphaFoldDB" id="A0A6S7C5Q1"/>
<keyword evidence="1" id="KW-1133">Transmembrane helix</keyword>
<evidence type="ECO:0000256" key="1">
    <source>
        <dbReference type="SAM" id="Phobius"/>
    </source>
</evidence>
<feature type="transmembrane region" description="Helical" evidence="1">
    <location>
        <begin position="28"/>
        <end position="49"/>
    </location>
</feature>
<accession>A0A6S7C5Q1</accession>
<keyword evidence="1" id="KW-0812">Transmembrane</keyword>
<dbReference type="RefSeq" id="WP_175205711.1">
    <property type="nucleotide sequence ID" value="NZ_CADILG010000003.1"/>
</dbReference>
<keyword evidence="1" id="KW-0472">Membrane</keyword>
<name>A0A6S7C5Q1_9BURK</name>
<dbReference type="Pfam" id="PF14316">
    <property type="entry name" value="DUF4381"/>
    <property type="match status" value="1"/>
</dbReference>
<dbReference type="EMBL" id="CADILG010000003">
    <property type="protein sequence ID" value="CAB3833776.1"/>
    <property type="molecule type" value="Genomic_DNA"/>
</dbReference>
<gene>
    <name evidence="2" type="ORF">LMG26858_00835</name>
</gene>
<evidence type="ECO:0008006" key="4">
    <source>
        <dbReference type="Google" id="ProtNLM"/>
    </source>
</evidence>
<organism evidence="2 3">
    <name type="scientific">Achromobacter anxifer</name>
    <dbReference type="NCBI Taxonomy" id="1287737"/>
    <lineage>
        <taxon>Bacteria</taxon>
        <taxon>Pseudomonadati</taxon>
        <taxon>Pseudomonadota</taxon>
        <taxon>Betaproteobacteria</taxon>
        <taxon>Burkholderiales</taxon>
        <taxon>Alcaligenaceae</taxon>
        <taxon>Achromobacter</taxon>
    </lineage>
</organism>
<proteinExistence type="predicted"/>
<dbReference type="InterPro" id="IPR025489">
    <property type="entry name" value="DUF4381"/>
</dbReference>
<keyword evidence="3" id="KW-1185">Reference proteome</keyword>
<reference evidence="2 3" key="1">
    <citation type="submission" date="2020-04" db="EMBL/GenBank/DDBJ databases">
        <authorList>
            <person name="De Canck E."/>
        </authorList>
    </citation>
    <scope>NUCLEOTIDE SEQUENCE [LARGE SCALE GENOMIC DNA]</scope>
    <source>
        <strain evidence="2 3">LMG 26858</strain>
    </source>
</reference>